<organism evidence="3 4">
    <name type="scientific">Zymoseptoria brevis</name>
    <dbReference type="NCBI Taxonomy" id="1047168"/>
    <lineage>
        <taxon>Eukaryota</taxon>
        <taxon>Fungi</taxon>
        <taxon>Dikarya</taxon>
        <taxon>Ascomycota</taxon>
        <taxon>Pezizomycotina</taxon>
        <taxon>Dothideomycetes</taxon>
        <taxon>Dothideomycetidae</taxon>
        <taxon>Mycosphaerellales</taxon>
        <taxon>Mycosphaerellaceae</taxon>
        <taxon>Zymoseptoria</taxon>
    </lineage>
</organism>
<dbReference type="InterPro" id="IPR012341">
    <property type="entry name" value="6hp_glycosidase-like_sf"/>
</dbReference>
<dbReference type="OrthoDB" id="540611at2759"/>
<dbReference type="InterPro" id="IPR052043">
    <property type="entry name" value="PolySaccharide_Degr_Enz"/>
</dbReference>
<dbReference type="GO" id="GO:0016787">
    <property type="term" value="F:hydrolase activity"/>
    <property type="evidence" value="ECO:0007669"/>
    <property type="project" value="UniProtKB-KW"/>
</dbReference>
<dbReference type="AlphaFoldDB" id="A0A0F4GKP4"/>
<dbReference type="PANTHER" id="PTHR33886">
    <property type="entry name" value="UNSATURATED RHAMNOGALACTURONAN HYDROLASE (EUROFUNG)"/>
    <property type="match status" value="1"/>
</dbReference>
<dbReference type="PANTHER" id="PTHR33886:SF11">
    <property type="entry name" value="WALL GLYCOSYL HYDROLASE YTER, PUTATIVE (AFU_ORTHOLOGUE AFUA_2G14630)-RELATED"/>
    <property type="match status" value="1"/>
</dbReference>
<feature type="signal peptide" evidence="2">
    <location>
        <begin position="1"/>
        <end position="24"/>
    </location>
</feature>
<keyword evidence="1 3" id="KW-0378">Hydrolase</keyword>
<evidence type="ECO:0000313" key="3">
    <source>
        <dbReference type="EMBL" id="KJX97946.1"/>
    </source>
</evidence>
<sequence length="428" mass="45947">MATMKLRLWTLILCLGLATSEADALHCPVDIGIKGLGGRMVDSSISRGQGNTASNGSTGFIEQGIFQQSLRDSIAFYTDNSTQTAIWEAYLQHSLESAVESLSNATAAAGLPLDRLSIGTNMIHQYRRTKDETFLPAICALSQSLVLQEQNANGGLWYYANRKNISAYQNLSYVDGMYSYPAYAILTSPNSTNDTAVSRVGDRFGAAAAFEQLEILRNITQRSDGLLLHGYDAIKNHTWADPTTGASPEVWARAQAWYTIGTLEALESLLSAGNTGDDFEAIKAIFIGLVRAQIRASGKSLSITGTYGVWQVVDQPGASFNGYENFIETSSSCMTAYALLKAVRLGILQDETLASQALDTGLGMYQSVLRGSLIHNGNGTLSLNGTSSVASLSGNVSAQYYVTRPTVLNSLIGTSAFTLASLEVERIC</sequence>
<evidence type="ECO:0000256" key="1">
    <source>
        <dbReference type="ARBA" id="ARBA00022801"/>
    </source>
</evidence>
<keyword evidence="2" id="KW-0732">Signal</keyword>
<proteinExistence type="predicted"/>
<dbReference type="GO" id="GO:0005975">
    <property type="term" value="P:carbohydrate metabolic process"/>
    <property type="evidence" value="ECO:0007669"/>
    <property type="project" value="InterPro"/>
</dbReference>
<comment type="caution">
    <text evidence="3">The sequence shown here is derived from an EMBL/GenBank/DDBJ whole genome shotgun (WGS) entry which is preliminary data.</text>
</comment>
<dbReference type="Pfam" id="PF07470">
    <property type="entry name" value="Glyco_hydro_88"/>
    <property type="match status" value="1"/>
</dbReference>
<dbReference type="STRING" id="1047168.A0A0F4GKP4"/>
<dbReference type="SUPFAM" id="SSF48208">
    <property type="entry name" value="Six-hairpin glycosidases"/>
    <property type="match status" value="1"/>
</dbReference>
<gene>
    <name evidence="3" type="ORF">TI39_contig451g00008</name>
</gene>
<protein>
    <submittedName>
        <fullName evidence="3">Cell wall glycosyl hydrolase YteR like protein</fullName>
    </submittedName>
</protein>
<dbReference type="InterPro" id="IPR010905">
    <property type="entry name" value="Glyco_hydro_88"/>
</dbReference>
<reference evidence="3 4" key="1">
    <citation type="submission" date="2015-03" db="EMBL/GenBank/DDBJ databases">
        <title>RNA-seq based gene annotation and comparative genomics of four Zymoseptoria species reveal species-specific pathogenicity related genes and transposable element activity.</title>
        <authorList>
            <person name="Grandaubert J."/>
            <person name="Bhattacharyya A."/>
            <person name="Stukenbrock E.H."/>
        </authorList>
    </citation>
    <scope>NUCLEOTIDE SEQUENCE [LARGE SCALE GENOMIC DNA]</scope>
    <source>
        <strain evidence="3 4">Zb18110</strain>
    </source>
</reference>
<accession>A0A0F4GKP4</accession>
<keyword evidence="4" id="KW-1185">Reference proteome</keyword>
<dbReference type="Gene3D" id="1.50.10.10">
    <property type="match status" value="1"/>
</dbReference>
<name>A0A0F4GKP4_9PEZI</name>
<evidence type="ECO:0000313" key="4">
    <source>
        <dbReference type="Proteomes" id="UP000033647"/>
    </source>
</evidence>
<dbReference type="Proteomes" id="UP000033647">
    <property type="component" value="Unassembled WGS sequence"/>
</dbReference>
<evidence type="ECO:0000256" key="2">
    <source>
        <dbReference type="SAM" id="SignalP"/>
    </source>
</evidence>
<feature type="chain" id="PRO_5002468980" evidence="2">
    <location>
        <begin position="25"/>
        <end position="428"/>
    </location>
</feature>
<dbReference type="InterPro" id="IPR008928">
    <property type="entry name" value="6-hairpin_glycosidase_sf"/>
</dbReference>
<dbReference type="EMBL" id="LAFY01000443">
    <property type="protein sequence ID" value="KJX97946.1"/>
    <property type="molecule type" value="Genomic_DNA"/>
</dbReference>